<dbReference type="NCBIfam" id="TIGR00738">
    <property type="entry name" value="rrf2_super"/>
    <property type="match status" value="1"/>
</dbReference>
<evidence type="ECO:0000313" key="3">
    <source>
        <dbReference type="Proteomes" id="UP000249135"/>
    </source>
</evidence>
<dbReference type="PROSITE" id="PS01332">
    <property type="entry name" value="HTH_RRF2_1"/>
    <property type="match status" value="1"/>
</dbReference>
<evidence type="ECO:0000313" key="2">
    <source>
        <dbReference type="EMBL" id="PZQ78191.1"/>
    </source>
</evidence>
<dbReference type="Pfam" id="PF02082">
    <property type="entry name" value="Rrf2"/>
    <property type="match status" value="1"/>
</dbReference>
<dbReference type="Gene3D" id="1.10.10.10">
    <property type="entry name" value="Winged helix-like DNA-binding domain superfamily/Winged helix DNA-binding domain"/>
    <property type="match status" value="1"/>
</dbReference>
<dbReference type="InterPro" id="IPR000944">
    <property type="entry name" value="Tscrpt_reg_Rrf2"/>
</dbReference>
<dbReference type="SUPFAM" id="SSF46785">
    <property type="entry name" value="Winged helix' DNA-binding domain"/>
    <property type="match status" value="1"/>
</dbReference>
<keyword evidence="1" id="KW-0238">DNA-binding</keyword>
<proteinExistence type="predicted"/>
<name>A0A2W5QHX9_VARPD</name>
<dbReference type="GO" id="GO:0003700">
    <property type="term" value="F:DNA-binding transcription factor activity"/>
    <property type="evidence" value="ECO:0007669"/>
    <property type="project" value="TreeGrafter"/>
</dbReference>
<dbReference type="GO" id="GO:0003677">
    <property type="term" value="F:DNA binding"/>
    <property type="evidence" value="ECO:0007669"/>
    <property type="project" value="UniProtKB-KW"/>
</dbReference>
<protein>
    <recommendedName>
        <fullName evidence="4">Rrf2 family transcriptional regulator</fullName>
    </recommendedName>
</protein>
<organism evidence="2 3">
    <name type="scientific">Variovorax paradoxus</name>
    <dbReference type="NCBI Taxonomy" id="34073"/>
    <lineage>
        <taxon>Bacteria</taxon>
        <taxon>Pseudomonadati</taxon>
        <taxon>Pseudomonadota</taxon>
        <taxon>Betaproteobacteria</taxon>
        <taxon>Burkholderiales</taxon>
        <taxon>Comamonadaceae</taxon>
        <taxon>Variovorax</taxon>
    </lineage>
</organism>
<dbReference type="PANTHER" id="PTHR33221:SF5">
    <property type="entry name" value="HTH-TYPE TRANSCRIPTIONAL REGULATOR ISCR"/>
    <property type="match status" value="1"/>
</dbReference>
<dbReference type="EMBL" id="QFPP01000004">
    <property type="protein sequence ID" value="PZQ78191.1"/>
    <property type="molecule type" value="Genomic_DNA"/>
</dbReference>
<reference evidence="2 3" key="1">
    <citation type="submission" date="2017-08" db="EMBL/GenBank/DDBJ databases">
        <title>Infants hospitalized years apart are colonized by the same room-sourced microbial strains.</title>
        <authorList>
            <person name="Brooks B."/>
            <person name="Olm M.R."/>
            <person name="Firek B.A."/>
            <person name="Baker R."/>
            <person name="Thomas B.C."/>
            <person name="Morowitz M.J."/>
            <person name="Banfield J.F."/>
        </authorList>
    </citation>
    <scope>NUCLEOTIDE SEQUENCE [LARGE SCALE GENOMIC DNA]</scope>
    <source>
        <strain evidence="2">S2_005_003_R2_41</strain>
    </source>
</reference>
<dbReference type="InterPro" id="IPR036388">
    <property type="entry name" value="WH-like_DNA-bd_sf"/>
</dbReference>
<evidence type="ECO:0000256" key="1">
    <source>
        <dbReference type="ARBA" id="ARBA00023125"/>
    </source>
</evidence>
<dbReference type="InterPro" id="IPR036390">
    <property type="entry name" value="WH_DNA-bd_sf"/>
</dbReference>
<dbReference type="PROSITE" id="PS51197">
    <property type="entry name" value="HTH_RRF2_2"/>
    <property type="match status" value="1"/>
</dbReference>
<dbReference type="AlphaFoldDB" id="A0A2W5QHX9"/>
<comment type="caution">
    <text evidence="2">The sequence shown here is derived from an EMBL/GenBank/DDBJ whole genome shotgun (WGS) entry which is preliminary data.</text>
</comment>
<dbReference type="PANTHER" id="PTHR33221">
    <property type="entry name" value="WINGED HELIX-TURN-HELIX TRANSCRIPTIONAL REGULATOR, RRF2 FAMILY"/>
    <property type="match status" value="1"/>
</dbReference>
<dbReference type="InterPro" id="IPR030489">
    <property type="entry name" value="TR_Rrf2-type_CS"/>
</dbReference>
<sequence>MWVTRRSQVAVAAMLDLAMQPSTKRIALPELSERHGVSMTFCEEIFARLRSEGLVSAMRGRGGGYVLARPATMISIADIVVAVGVCRSSDSEDVWPRRSHGTLEVDVWDSLGKYGLSLLKAVTLHTLAVKYLAGTAPVVVERRIKPLDSRARSPLPSAPSSVFELANFC</sequence>
<dbReference type="Proteomes" id="UP000249135">
    <property type="component" value="Unassembled WGS sequence"/>
</dbReference>
<accession>A0A2W5QHX9</accession>
<dbReference type="GO" id="GO:0005829">
    <property type="term" value="C:cytosol"/>
    <property type="evidence" value="ECO:0007669"/>
    <property type="project" value="TreeGrafter"/>
</dbReference>
<evidence type="ECO:0008006" key="4">
    <source>
        <dbReference type="Google" id="ProtNLM"/>
    </source>
</evidence>
<gene>
    <name evidence="2" type="ORF">DI563_01190</name>
</gene>